<dbReference type="EMBL" id="HBGW01092302">
    <property type="protein sequence ID" value="CAD9640745.1"/>
    <property type="molecule type" value="Transcribed_RNA"/>
</dbReference>
<sequence length="216" mass="23863">MGQFDRNALLQYHQQAITHALSPHQSQKNMPSQLVFPDDTMAIGSPAANARLLLPTDSDGAHETEEDRQRRLLQNEPIVVYTSLSEGRLLRPHINRRLLAWACVSALQAVCIVVVLAGGAGNQFYDADESTPSAWQVGLYGAQLLLHSFAMVSMYFSSTDLLTVYTVLVTLVCVLMAAWAVRSFVDVLVCSLCVPAIWLGNSIRDLMMPHCFTIRS</sequence>
<organism evidence="2">
    <name type="scientific">Zooxanthella nutricula</name>
    <dbReference type="NCBI Taxonomy" id="1333877"/>
    <lineage>
        <taxon>Eukaryota</taxon>
        <taxon>Sar</taxon>
        <taxon>Alveolata</taxon>
        <taxon>Dinophyceae</taxon>
        <taxon>Peridiniales</taxon>
        <taxon>Peridiniales incertae sedis</taxon>
        <taxon>Zooxanthella</taxon>
    </lineage>
</organism>
<feature type="transmembrane region" description="Helical" evidence="1">
    <location>
        <begin position="137"/>
        <end position="156"/>
    </location>
</feature>
<feature type="transmembrane region" description="Helical" evidence="1">
    <location>
        <begin position="163"/>
        <end position="181"/>
    </location>
</feature>
<keyword evidence="1" id="KW-0472">Membrane</keyword>
<feature type="transmembrane region" description="Helical" evidence="1">
    <location>
        <begin position="98"/>
        <end position="117"/>
    </location>
</feature>
<evidence type="ECO:0000256" key="1">
    <source>
        <dbReference type="SAM" id="Phobius"/>
    </source>
</evidence>
<reference evidence="2" key="1">
    <citation type="submission" date="2021-01" db="EMBL/GenBank/DDBJ databases">
        <authorList>
            <person name="Corre E."/>
            <person name="Pelletier E."/>
            <person name="Niang G."/>
            <person name="Scheremetjew M."/>
            <person name="Finn R."/>
            <person name="Kale V."/>
            <person name="Holt S."/>
            <person name="Cochrane G."/>
            <person name="Meng A."/>
            <person name="Brown T."/>
            <person name="Cohen L."/>
        </authorList>
    </citation>
    <scope>NUCLEOTIDE SEQUENCE</scope>
    <source>
        <strain evidence="2">RCC3387</strain>
    </source>
</reference>
<dbReference type="AlphaFoldDB" id="A0A7S2VNF1"/>
<name>A0A7S2VNF1_9DINO</name>
<evidence type="ECO:0000313" key="2">
    <source>
        <dbReference type="EMBL" id="CAD9640745.1"/>
    </source>
</evidence>
<accession>A0A7S2VNF1</accession>
<gene>
    <name evidence="2" type="ORF">BRAN1462_LOCUS58567</name>
</gene>
<proteinExistence type="predicted"/>
<protein>
    <submittedName>
        <fullName evidence="2">Uncharacterized protein</fullName>
    </submittedName>
</protein>
<keyword evidence="1" id="KW-1133">Transmembrane helix</keyword>
<keyword evidence="1" id="KW-0812">Transmembrane</keyword>